<evidence type="ECO:0008006" key="9">
    <source>
        <dbReference type="Google" id="ProtNLM"/>
    </source>
</evidence>
<dbReference type="CDD" id="cd04475">
    <property type="entry name" value="RPA1_DBD_B"/>
    <property type="match status" value="1"/>
</dbReference>
<dbReference type="FunFam" id="2.40.50.140:FF:000777">
    <property type="match status" value="1"/>
</dbReference>
<evidence type="ECO:0000256" key="1">
    <source>
        <dbReference type="ARBA" id="ARBA00005690"/>
    </source>
</evidence>
<evidence type="ECO:0000256" key="3">
    <source>
        <dbReference type="ARBA" id="ARBA00022771"/>
    </source>
</evidence>
<dbReference type="GO" id="GO:0003677">
    <property type="term" value="F:DNA binding"/>
    <property type="evidence" value="ECO:0007669"/>
    <property type="project" value="UniProtKB-KW"/>
</dbReference>
<dbReference type="PANTHER" id="PTHR47165">
    <property type="entry name" value="OS03G0429900 PROTEIN"/>
    <property type="match status" value="1"/>
</dbReference>
<evidence type="ECO:0000256" key="4">
    <source>
        <dbReference type="ARBA" id="ARBA00022833"/>
    </source>
</evidence>
<dbReference type="CDD" id="cd04476">
    <property type="entry name" value="RPA1_DBD_C"/>
    <property type="match status" value="1"/>
</dbReference>
<keyword evidence="2" id="KW-0479">Metal-binding</keyword>
<evidence type="ECO:0000259" key="6">
    <source>
        <dbReference type="Pfam" id="PF08646"/>
    </source>
</evidence>
<dbReference type="GO" id="GO:0008270">
    <property type="term" value="F:zinc ion binding"/>
    <property type="evidence" value="ECO:0007669"/>
    <property type="project" value="UniProtKB-KW"/>
</dbReference>
<dbReference type="SUPFAM" id="SSF50249">
    <property type="entry name" value="Nucleic acid-binding proteins"/>
    <property type="match status" value="2"/>
</dbReference>
<dbReference type="FunFam" id="2.40.50.140:FF:000090">
    <property type="entry name" value="Replication protein A subunit"/>
    <property type="match status" value="1"/>
</dbReference>
<dbReference type="Pfam" id="PF08646">
    <property type="entry name" value="Rep_fac-A_C"/>
    <property type="match status" value="1"/>
</dbReference>
<keyword evidence="3" id="KW-0863">Zinc-finger</keyword>
<dbReference type="Pfam" id="PF16900">
    <property type="entry name" value="REPA_OB_2"/>
    <property type="match status" value="1"/>
</dbReference>
<comment type="similarity">
    <text evidence="1">Belongs to the replication factor A protein 1 family.</text>
</comment>
<organism evidence="8">
    <name type="scientific">Arundo donax</name>
    <name type="common">Giant reed</name>
    <name type="synonym">Donax arundinaceus</name>
    <dbReference type="NCBI Taxonomy" id="35708"/>
    <lineage>
        <taxon>Eukaryota</taxon>
        <taxon>Viridiplantae</taxon>
        <taxon>Streptophyta</taxon>
        <taxon>Embryophyta</taxon>
        <taxon>Tracheophyta</taxon>
        <taxon>Spermatophyta</taxon>
        <taxon>Magnoliopsida</taxon>
        <taxon>Liliopsida</taxon>
        <taxon>Poales</taxon>
        <taxon>Poaceae</taxon>
        <taxon>PACMAD clade</taxon>
        <taxon>Arundinoideae</taxon>
        <taxon>Arundineae</taxon>
        <taxon>Arundo</taxon>
    </lineage>
</organism>
<dbReference type="AlphaFoldDB" id="A0A0A9DGQ9"/>
<dbReference type="Gene3D" id="2.40.50.140">
    <property type="entry name" value="Nucleic acid-binding proteins"/>
    <property type="match status" value="2"/>
</dbReference>
<dbReference type="InterPro" id="IPR031657">
    <property type="entry name" value="REPA_OB_2"/>
</dbReference>
<evidence type="ECO:0000259" key="7">
    <source>
        <dbReference type="Pfam" id="PF16900"/>
    </source>
</evidence>
<feature type="domain" description="Replication factor A C-terminal" evidence="6">
    <location>
        <begin position="142"/>
        <end position="235"/>
    </location>
</feature>
<reference evidence="8" key="2">
    <citation type="journal article" date="2015" name="Data Brief">
        <title>Shoot transcriptome of the giant reed, Arundo donax.</title>
        <authorList>
            <person name="Barrero R.A."/>
            <person name="Guerrero F.D."/>
            <person name="Moolhuijzen P."/>
            <person name="Goolsby J.A."/>
            <person name="Tidwell J."/>
            <person name="Bellgard S.E."/>
            <person name="Bellgard M.I."/>
        </authorList>
    </citation>
    <scope>NUCLEOTIDE SEQUENCE</scope>
    <source>
        <tissue evidence="8">Shoot tissue taken approximately 20 cm above the soil surface</tissue>
    </source>
</reference>
<dbReference type="InterPro" id="IPR012340">
    <property type="entry name" value="NA-bd_OB-fold"/>
</dbReference>
<sequence length="239" mass="26370">MTIRRKIDNETIPKRDIVVADESGKAVTVSLWNDLASITGQELLDMVDSSPIIVIRSLKVSDFQGVSLSTVGKSTLAINPDMPEAQKLRSWYDSEGKGTSMAPIGADMGASRTGGLKSMYSDRVFLSHITSDPTLGQDKPVFFSLNAFISHIKPDQNMWYRACKTCNKKVTDYTLGSGYWCEGCQKNDADCLLRYIMVVKVSDPTGEAWVSVFNEHAEKIIGCSADELDRIRKEVTSAI</sequence>
<proteinExistence type="inferred from homology"/>
<reference evidence="8" key="1">
    <citation type="submission" date="2014-09" db="EMBL/GenBank/DDBJ databases">
        <authorList>
            <person name="Magalhaes I.L.F."/>
            <person name="Oliveira U."/>
            <person name="Santos F.R."/>
            <person name="Vidigal T.H.D.A."/>
            <person name="Brescovit A.D."/>
            <person name="Santos A.J."/>
        </authorList>
    </citation>
    <scope>NUCLEOTIDE SEQUENCE</scope>
    <source>
        <tissue evidence="8">Shoot tissue taken approximately 20 cm above the soil surface</tissue>
    </source>
</reference>
<dbReference type="PANTHER" id="PTHR47165:SF4">
    <property type="entry name" value="OS03G0429900 PROTEIN"/>
    <property type="match status" value="1"/>
</dbReference>
<protein>
    <recommendedName>
        <fullName evidence="9">Replication factor A C-terminal domain-containing protein</fullName>
    </recommendedName>
</protein>
<dbReference type="EMBL" id="GBRH01214943">
    <property type="protein sequence ID" value="JAD82952.1"/>
    <property type="molecule type" value="Transcribed_RNA"/>
</dbReference>
<evidence type="ECO:0000256" key="2">
    <source>
        <dbReference type="ARBA" id="ARBA00022723"/>
    </source>
</evidence>
<evidence type="ECO:0000256" key="5">
    <source>
        <dbReference type="ARBA" id="ARBA00023125"/>
    </source>
</evidence>
<accession>A0A0A9DGQ9</accession>
<evidence type="ECO:0000313" key="8">
    <source>
        <dbReference type="EMBL" id="JAD82952.1"/>
    </source>
</evidence>
<dbReference type="InterPro" id="IPR013955">
    <property type="entry name" value="Rep_factor-A_C"/>
</dbReference>
<feature type="domain" description="Replication protein A OB" evidence="7">
    <location>
        <begin position="2"/>
        <end position="79"/>
    </location>
</feature>
<keyword evidence="5" id="KW-0238">DNA-binding</keyword>
<keyword evidence="4" id="KW-0862">Zinc</keyword>
<name>A0A0A9DGQ9_ARUDO</name>
<dbReference type="InterPro" id="IPR047192">
    <property type="entry name" value="Euk_RPA1_DBD_C"/>
</dbReference>